<comment type="caution">
    <text evidence="2">The sequence shown here is derived from an EMBL/GenBank/DDBJ whole genome shotgun (WGS) entry which is preliminary data.</text>
</comment>
<dbReference type="AlphaFoldDB" id="A0A3M0H175"/>
<reference evidence="2 3" key="1">
    <citation type="submission" date="2018-10" db="EMBL/GenBank/DDBJ databases">
        <title>Dokdonia luteus sp. nov., isolated from sea water.</title>
        <authorList>
            <person name="Zhou L.Y."/>
            <person name="Du Z.J."/>
        </authorList>
    </citation>
    <scope>NUCLEOTIDE SEQUENCE [LARGE SCALE GENOMIC DNA]</scope>
    <source>
        <strain evidence="2 3">SH27</strain>
    </source>
</reference>
<evidence type="ECO:0000313" key="3">
    <source>
        <dbReference type="Proteomes" id="UP000281985"/>
    </source>
</evidence>
<sequence length="164" mass="18221">MKLINRSLCLMGLIGLLASCSPEPVSEINETANLETNVNIVQDDDFALDVLDEINAHRASIGLDELRLDTSSKAKAIEHTIYMVEQNKMSHDNFFKRSDFLKAKGAEVVSENVAYGQRTPELVVAAWLNSPSHKEAIESNYTHTGIGVAANEYGINYYTQIFIK</sequence>
<dbReference type="Pfam" id="PF00188">
    <property type="entry name" value="CAP"/>
    <property type="match status" value="1"/>
</dbReference>
<dbReference type="SUPFAM" id="SSF55797">
    <property type="entry name" value="PR-1-like"/>
    <property type="match status" value="1"/>
</dbReference>
<gene>
    <name evidence="2" type="ORF">EAX61_02900</name>
</gene>
<protein>
    <submittedName>
        <fullName evidence="2">CAP domain-containing protein</fullName>
    </submittedName>
</protein>
<accession>A0A3M0H175</accession>
<evidence type="ECO:0000313" key="2">
    <source>
        <dbReference type="EMBL" id="RMB63356.1"/>
    </source>
</evidence>
<dbReference type="EMBL" id="REFV01000002">
    <property type="protein sequence ID" value="RMB63356.1"/>
    <property type="molecule type" value="Genomic_DNA"/>
</dbReference>
<dbReference type="InterPro" id="IPR035940">
    <property type="entry name" value="CAP_sf"/>
</dbReference>
<dbReference type="PROSITE" id="PS51257">
    <property type="entry name" value="PROKAR_LIPOPROTEIN"/>
    <property type="match status" value="1"/>
</dbReference>
<dbReference type="PANTHER" id="PTHR31157">
    <property type="entry name" value="SCP DOMAIN-CONTAINING PROTEIN"/>
    <property type="match status" value="1"/>
</dbReference>
<dbReference type="RefSeq" id="WP_121916159.1">
    <property type="nucleotide sequence ID" value="NZ_REFV01000002.1"/>
</dbReference>
<dbReference type="Proteomes" id="UP000281985">
    <property type="component" value="Unassembled WGS sequence"/>
</dbReference>
<keyword evidence="3" id="KW-1185">Reference proteome</keyword>
<proteinExistence type="predicted"/>
<evidence type="ECO:0000259" key="1">
    <source>
        <dbReference type="Pfam" id="PF00188"/>
    </source>
</evidence>
<dbReference type="InterPro" id="IPR014044">
    <property type="entry name" value="CAP_dom"/>
</dbReference>
<dbReference type="Gene3D" id="3.40.33.10">
    <property type="entry name" value="CAP"/>
    <property type="match status" value="1"/>
</dbReference>
<organism evidence="2 3">
    <name type="scientific">Dokdonia sinensis</name>
    <dbReference type="NCBI Taxonomy" id="2479847"/>
    <lineage>
        <taxon>Bacteria</taxon>
        <taxon>Pseudomonadati</taxon>
        <taxon>Bacteroidota</taxon>
        <taxon>Flavobacteriia</taxon>
        <taxon>Flavobacteriales</taxon>
        <taxon>Flavobacteriaceae</taxon>
        <taxon>Dokdonia</taxon>
    </lineage>
</organism>
<feature type="domain" description="SCP" evidence="1">
    <location>
        <begin position="51"/>
        <end position="162"/>
    </location>
</feature>
<dbReference type="OrthoDB" id="982527at2"/>
<dbReference type="PANTHER" id="PTHR31157:SF1">
    <property type="entry name" value="SCP DOMAIN-CONTAINING PROTEIN"/>
    <property type="match status" value="1"/>
</dbReference>
<dbReference type="CDD" id="cd05379">
    <property type="entry name" value="CAP_bacterial"/>
    <property type="match status" value="1"/>
</dbReference>
<name>A0A3M0H175_9FLAO</name>